<dbReference type="STRING" id="185761.SAMN05660282_02128"/>
<feature type="transmembrane region" description="Helical" evidence="6">
    <location>
        <begin position="97"/>
        <end position="125"/>
    </location>
</feature>
<dbReference type="PANTHER" id="PTHR43077">
    <property type="entry name" value="TRANSPORT PERMEASE YVFS-RELATED"/>
    <property type="match status" value="1"/>
</dbReference>
<dbReference type="GO" id="GO:0046677">
    <property type="term" value="P:response to antibiotic"/>
    <property type="evidence" value="ECO:0007669"/>
    <property type="project" value="UniProtKB-KW"/>
</dbReference>
<evidence type="ECO:0000256" key="5">
    <source>
        <dbReference type="ARBA" id="ARBA00023251"/>
    </source>
</evidence>
<dbReference type="Pfam" id="PF01061">
    <property type="entry name" value="ABC2_membrane"/>
    <property type="match status" value="1"/>
</dbReference>
<gene>
    <name evidence="8" type="ORF">SAMN05660282_02128</name>
</gene>
<dbReference type="InterPro" id="IPR051328">
    <property type="entry name" value="T7SS_ABC-Transporter"/>
</dbReference>
<reference evidence="8 9" key="1">
    <citation type="submission" date="2016-10" db="EMBL/GenBank/DDBJ databases">
        <authorList>
            <person name="de Groot N.N."/>
        </authorList>
    </citation>
    <scope>NUCLEOTIDE SEQUENCE [LARGE SCALE GENOMIC DNA]</scope>
    <source>
        <strain>J11</strain>
        <strain evidence="9">PG 39</strain>
    </source>
</reference>
<feature type="domain" description="ABC-2 type transporter transmembrane" evidence="7">
    <location>
        <begin position="3"/>
        <end position="220"/>
    </location>
</feature>
<dbReference type="InterPro" id="IPR000412">
    <property type="entry name" value="ABC_2_transport"/>
</dbReference>
<dbReference type="AlphaFoldDB" id="A0A1I2V4E6"/>
<accession>A0A1I2V4E6</accession>
<evidence type="ECO:0000256" key="4">
    <source>
        <dbReference type="ARBA" id="ARBA00023136"/>
    </source>
</evidence>
<proteinExistence type="predicted"/>
<feature type="transmembrane region" description="Helical" evidence="6">
    <location>
        <begin position="21"/>
        <end position="44"/>
    </location>
</feature>
<dbReference type="GO" id="GO:0043190">
    <property type="term" value="C:ATP-binding cassette (ABC) transporter complex"/>
    <property type="evidence" value="ECO:0007669"/>
    <property type="project" value="InterPro"/>
</dbReference>
<comment type="subcellular location">
    <subcellularLocation>
        <location evidence="1">Membrane</location>
        <topology evidence="1">Multi-pass membrane protein</topology>
    </subcellularLocation>
</comment>
<keyword evidence="3 6" id="KW-1133">Transmembrane helix</keyword>
<evidence type="ECO:0000256" key="1">
    <source>
        <dbReference type="ARBA" id="ARBA00004141"/>
    </source>
</evidence>
<keyword evidence="5" id="KW-0046">Antibiotic resistance</keyword>
<keyword evidence="2 6" id="KW-0812">Transmembrane</keyword>
<dbReference type="InterPro" id="IPR013525">
    <property type="entry name" value="ABC2_TM"/>
</dbReference>
<sequence>MKVSALLRATRIQFWADLRPNLIGLGLIATLITPAVFNLVVLAASKFVDNPESLAVFSPASLLAGMFGGFAGMVGMQIMSEMYSERISGNLLRIRTLPYASVVWALAKTLSASLLVVFMLLLLLIGGQFILPTAALSTPQVVQSIAALILIILACAPLGFIVGTVVRGTYSMLLATLGWMALLATSGGPFPLDMLPGWLQTIQKIMPFYWGGHLARAIMLPAEYGVNEVTGSFNLGLAVLILVAWMIGGFILAILLVNTSLKKQSISSLEKIQATVRTQAGI</sequence>
<keyword evidence="4 6" id="KW-0472">Membrane</keyword>
<dbReference type="RefSeq" id="WP_092287166.1">
    <property type="nucleotide sequence ID" value="NZ_FOPJ01000018.1"/>
</dbReference>
<feature type="transmembrane region" description="Helical" evidence="6">
    <location>
        <begin position="56"/>
        <end position="76"/>
    </location>
</feature>
<organism evidence="8 9">
    <name type="scientific">Corynebacterium spheniscorum</name>
    <dbReference type="NCBI Taxonomy" id="185761"/>
    <lineage>
        <taxon>Bacteria</taxon>
        <taxon>Bacillati</taxon>
        <taxon>Actinomycetota</taxon>
        <taxon>Actinomycetes</taxon>
        <taxon>Mycobacteriales</taxon>
        <taxon>Corynebacteriaceae</taxon>
        <taxon>Corynebacterium</taxon>
    </lineage>
</organism>
<dbReference type="Proteomes" id="UP000199065">
    <property type="component" value="Unassembled WGS sequence"/>
</dbReference>
<evidence type="ECO:0000313" key="9">
    <source>
        <dbReference type="Proteomes" id="UP000199065"/>
    </source>
</evidence>
<dbReference type="PRINTS" id="PR00164">
    <property type="entry name" value="ABC2TRNSPORT"/>
</dbReference>
<protein>
    <submittedName>
        <fullName evidence="8">ABC-2 type transport system permease protein</fullName>
    </submittedName>
</protein>
<evidence type="ECO:0000256" key="3">
    <source>
        <dbReference type="ARBA" id="ARBA00022989"/>
    </source>
</evidence>
<evidence type="ECO:0000313" key="8">
    <source>
        <dbReference type="EMBL" id="SFG84284.1"/>
    </source>
</evidence>
<feature type="transmembrane region" description="Helical" evidence="6">
    <location>
        <begin position="235"/>
        <end position="257"/>
    </location>
</feature>
<evidence type="ECO:0000256" key="2">
    <source>
        <dbReference type="ARBA" id="ARBA00022692"/>
    </source>
</evidence>
<keyword evidence="9" id="KW-1185">Reference proteome</keyword>
<dbReference type="OrthoDB" id="9786643at2"/>
<name>A0A1I2V4E6_9CORY</name>
<dbReference type="EMBL" id="FOPJ01000018">
    <property type="protein sequence ID" value="SFG84284.1"/>
    <property type="molecule type" value="Genomic_DNA"/>
</dbReference>
<feature type="transmembrane region" description="Helical" evidence="6">
    <location>
        <begin position="173"/>
        <end position="192"/>
    </location>
</feature>
<evidence type="ECO:0000256" key="6">
    <source>
        <dbReference type="SAM" id="Phobius"/>
    </source>
</evidence>
<evidence type="ECO:0000259" key="7">
    <source>
        <dbReference type="Pfam" id="PF01061"/>
    </source>
</evidence>
<dbReference type="GO" id="GO:0140359">
    <property type="term" value="F:ABC-type transporter activity"/>
    <property type="evidence" value="ECO:0007669"/>
    <property type="project" value="InterPro"/>
</dbReference>
<feature type="transmembrane region" description="Helical" evidence="6">
    <location>
        <begin position="145"/>
        <end position="166"/>
    </location>
</feature>
<dbReference type="PANTHER" id="PTHR43077:SF10">
    <property type="entry name" value="TRANSPORT PERMEASE PROTEIN"/>
    <property type="match status" value="1"/>
</dbReference>